<evidence type="ECO:0000256" key="9">
    <source>
        <dbReference type="ARBA" id="ARBA00022801"/>
    </source>
</evidence>
<dbReference type="Pfam" id="PF03730">
    <property type="entry name" value="Ku_C"/>
    <property type="match status" value="1"/>
</dbReference>
<dbReference type="PANTHER" id="PTHR12604:SF2">
    <property type="entry name" value="X-RAY REPAIR CROSS-COMPLEMENTING PROTEIN 6"/>
    <property type="match status" value="1"/>
</dbReference>
<dbReference type="GO" id="GO:0042162">
    <property type="term" value="F:telomeric DNA binding"/>
    <property type="evidence" value="ECO:0007669"/>
    <property type="project" value="InterPro"/>
</dbReference>
<evidence type="ECO:0000256" key="14">
    <source>
        <dbReference type="ARBA" id="ARBA00023172"/>
    </source>
</evidence>
<evidence type="ECO:0000256" key="10">
    <source>
        <dbReference type="ARBA" id="ARBA00022806"/>
    </source>
</evidence>
<proteinExistence type="inferred from homology"/>
<dbReference type="InterPro" id="IPR006165">
    <property type="entry name" value="Ku70"/>
</dbReference>
<dbReference type="GO" id="GO:0005524">
    <property type="term" value="F:ATP binding"/>
    <property type="evidence" value="ECO:0007669"/>
    <property type="project" value="UniProtKB-KW"/>
</dbReference>
<keyword evidence="12" id="KW-0779">Telomere</keyword>
<dbReference type="EC" id="3.6.4.12" evidence="4"/>
<dbReference type="EMBL" id="JAKJXP020000104">
    <property type="protein sequence ID" value="KAK7745760.1"/>
    <property type="molecule type" value="Genomic_DNA"/>
</dbReference>
<dbReference type="SUPFAM" id="SSF53300">
    <property type="entry name" value="vWA-like"/>
    <property type="match status" value="1"/>
</dbReference>
<dbReference type="PROSITE" id="PS50800">
    <property type="entry name" value="SAP"/>
    <property type="match status" value="1"/>
</dbReference>
<dbReference type="GO" id="GO:0003678">
    <property type="term" value="F:DNA helicase activity"/>
    <property type="evidence" value="ECO:0007669"/>
    <property type="project" value="UniProtKB-EC"/>
</dbReference>
<evidence type="ECO:0000256" key="12">
    <source>
        <dbReference type="ARBA" id="ARBA00022895"/>
    </source>
</evidence>
<evidence type="ECO:0000256" key="19">
    <source>
        <dbReference type="ARBA" id="ARBA00047995"/>
    </source>
</evidence>
<keyword evidence="15" id="KW-0234">DNA repair</keyword>
<dbReference type="PIRSF" id="PIRSF003033">
    <property type="entry name" value="Ku70"/>
    <property type="match status" value="1"/>
</dbReference>
<name>A0AAN9YKJ3_9PEZI</name>
<gene>
    <name evidence="23" type="primary">KU70</name>
    <name evidence="23" type="ORF">SLS62_009642</name>
</gene>
<dbReference type="GO" id="GO:0000723">
    <property type="term" value="P:telomere maintenance"/>
    <property type="evidence" value="ECO:0007669"/>
    <property type="project" value="InterPro"/>
</dbReference>
<dbReference type="Gene3D" id="1.10.720.30">
    <property type="entry name" value="SAP domain"/>
    <property type="match status" value="1"/>
</dbReference>
<dbReference type="Proteomes" id="UP001320420">
    <property type="component" value="Unassembled WGS sequence"/>
</dbReference>
<evidence type="ECO:0000256" key="20">
    <source>
        <dbReference type="PIRSR" id="PIRSR003033-1"/>
    </source>
</evidence>
<keyword evidence="8" id="KW-0227">DNA damage</keyword>
<feature type="compositionally biased region" description="Acidic residues" evidence="21">
    <location>
        <begin position="11"/>
        <end position="22"/>
    </location>
</feature>
<dbReference type="Gene3D" id="3.40.50.410">
    <property type="entry name" value="von Willebrand factor, type A domain"/>
    <property type="match status" value="1"/>
</dbReference>
<dbReference type="Pfam" id="PF02735">
    <property type="entry name" value="Ku"/>
    <property type="match status" value="1"/>
</dbReference>
<dbReference type="GO" id="GO:0043564">
    <property type="term" value="C:Ku70:Ku80 complex"/>
    <property type="evidence" value="ECO:0007669"/>
    <property type="project" value="InterPro"/>
</dbReference>
<dbReference type="GO" id="GO:0003684">
    <property type="term" value="F:damaged DNA binding"/>
    <property type="evidence" value="ECO:0007669"/>
    <property type="project" value="InterPro"/>
</dbReference>
<accession>A0AAN9YKJ3</accession>
<evidence type="ECO:0000256" key="1">
    <source>
        <dbReference type="ARBA" id="ARBA00004123"/>
    </source>
</evidence>
<dbReference type="Pfam" id="PF02037">
    <property type="entry name" value="SAP"/>
    <property type="match status" value="1"/>
</dbReference>
<dbReference type="InterPro" id="IPR027388">
    <property type="entry name" value="Ku70_bridge/pillars_dom_sf"/>
</dbReference>
<feature type="region of interest" description="Disordered" evidence="21">
    <location>
        <begin position="567"/>
        <end position="600"/>
    </location>
</feature>
<keyword evidence="14" id="KW-0233">DNA recombination</keyword>
<reference evidence="23 24" key="1">
    <citation type="submission" date="2024-02" db="EMBL/GenBank/DDBJ databases">
        <title>De novo assembly and annotation of 12 fungi associated with fruit tree decline syndrome in Ontario, Canada.</title>
        <authorList>
            <person name="Sulman M."/>
            <person name="Ellouze W."/>
            <person name="Ilyukhin E."/>
        </authorList>
    </citation>
    <scope>NUCLEOTIDE SEQUENCE [LARGE SCALE GENOMIC DNA]</scope>
    <source>
        <strain evidence="23 24">M11/M66-122</strain>
    </source>
</reference>
<keyword evidence="10 23" id="KW-0347">Helicase</keyword>
<evidence type="ECO:0000256" key="3">
    <source>
        <dbReference type="ARBA" id="ARBA00005240"/>
    </source>
</evidence>
<dbReference type="InterPro" id="IPR006164">
    <property type="entry name" value="DNA_bd_Ku70/Ku80"/>
</dbReference>
<dbReference type="InterPro" id="IPR036465">
    <property type="entry name" value="vWFA_dom_sf"/>
</dbReference>
<dbReference type="Gene3D" id="4.10.970.10">
    <property type="entry name" value="Ku70, bridge and pillars"/>
    <property type="match status" value="1"/>
</dbReference>
<evidence type="ECO:0000256" key="13">
    <source>
        <dbReference type="ARBA" id="ARBA00023125"/>
    </source>
</evidence>
<sequence length="650" mass="72970">MAGRGDYERRDEEEEEDDELGEADYKAQKDAVIFAIEVSESMLARPTKSTDKKADKDSAVSAALNCAYQIMQQRIISNPKDMMGIVFFNTEKTRFQDENGHSNLTYPHCYVYVDLNVPSADDVKALKNLVEDGEDYEEILVPSEERVAMTSLLFCANQMFVTKAPNFGSRRLFIITDNDDPHPNDKKAKGYASQRAKDLYDLGATVDLFPISRGDAKFDLTIFYNDIIFHDPAAEETSAYQVATSKSGDGLTLLASLVSNINSKQTPKRAYFSNMPFELGPGLRISVKGYNVIHKQAPARSCYVWLDDEKAQIAVGHTSHVADDSAKTLESLDVKKAYKFGGEYVFFEEDEIKKKIKAFEDPIIRVIGFKNRSLLKPWASLKKSIFIFPSEEGFVGSTRVFSALWQKLLKSNKIGIAWHIARKNANPQLVAIIPSKSQSDESSGTQFLPAGLWLYPLPSIDDLREGPEMKGAVETTEDLTKRMNEVVSQLQLPGANYNPMKYPNPALQWHYKILQALALEEEVPDKPADATVPKYRSIHKRCGADIQEWSKTADEVLEKVKETKAIKRDMEDDDDEEDQPRVKKPKTTAPKTGGGGSIKDADLIKRVEASTLSKLTVAELKNAMGERGLETKGLKKDLLERFEQWIEDNL</sequence>
<dbReference type="SMART" id="SM00513">
    <property type="entry name" value="SAP"/>
    <property type="match status" value="1"/>
</dbReference>
<dbReference type="InterPro" id="IPR016194">
    <property type="entry name" value="SPOC-like_C_dom_sf"/>
</dbReference>
<dbReference type="FunFam" id="2.40.290.10:FF:000001">
    <property type="entry name" value="X-ray repair cross complementing 6"/>
    <property type="match status" value="1"/>
</dbReference>
<evidence type="ECO:0000256" key="6">
    <source>
        <dbReference type="ARBA" id="ARBA00022454"/>
    </source>
</evidence>
<dbReference type="Gene3D" id="1.10.1600.10">
    <property type="match status" value="1"/>
</dbReference>
<dbReference type="GO" id="GO:0003690">
    <property type="term" value="F:double-stranded DNA binding"/>
    <property type="evidence" value="ECO:0007669"/>
    <property type="project" value="TreeGrafter"/>
</dbReference>
<dbReference type="SMART" id="SM00559">
    <property type="entry name" value="Ku78"/>
    <property type="match status" value="1"/>
</dbReference>
<evidence type="ECO:0000256" key="11">
    <source>
        <dbReference type="ARBA" id="ARBA00022840"/>
    </source>
</evidence>
<dbReference type="AlphaFoldDB" id="A0AAN9YKJ3"/>
<evidence type="ECO:0000256" key="17">
    <source>
        <dbReference type="ARBA" id="ARBA00024890"/>
    </source>
</evidence>
<evidence type="ECO:0000256" key="18">
    <source>
        <dbReference type="ARBA" id="ARBA00031811"/>
    </source>
</evidence>
<evidence type="ECO:0000313" key="23">
    <source>
        <dbReference type="EMBL" id="KAK7745760.1"/>
    </source>
</evidence>
<comment type="catalytic activity">
    <reaction evidence="19">
        <text>ATP + H2O = ADP + phosphate + H(+)</text>
        <dbReference type="Rhea" id="RHEA:13065"/>
        <dbReference type="ChEBI" id="CHEBI:15377"/>
        <dbReference type="ChEBI" id="CHEBI:15378"/>
        <dbReference type="ChEBI" id="CHEBI:30616"/>
        <dbReference type="ChEBI" id="CHEBI:43474"/>
        <dbReference type="ChEBI" id="CHEBI:456216"/>
        <dbReference type="EC" id="3.6.4.12"/>
    </reaction>
</comment>
<evidence type="ECO:0000256" key="2">
    <source>
        <dbReference type="ARBA" id="ARBA00004574"/>
    </source>
</evidence>
<dbReference type="GO" id="GO:0006310">
    <property type="term" value="P:DNA recombination"/>
    <property type="evidence" value="ECO:0007669"/>
    <property type="project" value="UniProtKB-KW"/>
</dbReference>
<dbReference type="CDD" id="cd01458">
    <property type="entry name" value="vWA_ku"/>
    <property type="match status" value="1"/>
</dbReference>
<comment type="caution">
    <text evidence="23">The sequence shown here is derived from an EMBL/GenBank/DDBJ whole genome shotgun (WGS) entry which is preliminary data.</text>
</comment>
<dbReference type="Gene3D" id="2.40.290.10">
    <property type="match status" value="1"/>
</dbReference>
<dbReference type="InterPro" id="IPR047087">
    <property type="entry name" value="KU70_core_dom"/>
</dbReference>
<evidence type="ECO:0000256" key="4">
    <source>
        <dbReference type="ARBA" id="ARBA00012551"/>
    </source>
</evidence>
<keyword evidence="24" id="KW-1185">Reference proteome</keyword>
<evidence type="ECO:0000256" key="5">
    <source>
        <dbReference type="ARBA" id="ARBA00021796"/>
    </source>
</evidence>
<protein>
    <recommendedName>
        <fullName evidence="5">ATP-dependent DNA helicase II subunit 1</fullName>
        <ecNumber evidence="4">3.6.4.12</ecNumber>
    </recommendedName>
    <alternativeName>
        <fullName evidence="18">ATP-dependent DNA helicase II subunit Ku70</fullName>
    </alternativeName>
</protein>
<dbReference type="CDD" id="cd00788">
    <property type="entry name" value="KU70"/>
    <property type="match status" value="1"/>
</dbReference>
<comment type="function">
    <text evidence="17">Single-stranded DNA-dependent ATP-dependent helicase. Involved in non-homologous end joining (NHEJ) DNA double strand break repair. DNA-binding is sequence-independent but has a high affinity to nicks in double-stranded DNA and to the ends of duplex DNA. Binds to naturally occurring chromosomal ends, and therefore provides chromosomal end protection. Required also for telomere recombination to repair telomeric ends in the absence of telomerase. KU70, of the KU70/KU80 heterodimer, binds to the stem loop of TLC1, the RNA component of telomerase. Involved in telomere maintenance. Interacts with telomeric repeats and subtelomeric sequences thereby controlling telomere length and protecting against subtelomeric rearrangement. Maintains telomeric chromatin, which is involved in silencing the expression of genes located at the telomere. Required for mating-type switching.</text>
</comment>
<dbReference type="FunFam" id="3.40.50.410:FF:000071">
    <property type="entry name" value="ATP-dependent DNA helicase II subunit 1"/>
    <property type="match status" value="1"/>
</dbReference>
<dbReference type="GO" id="GO:0016787">
    <property type="term" value="F:hydrolase activity"/>
    <property type="evidence" value="ECO:0007669"/>
    <property type="project" value="UniProtKB-KW"/>
</dbReference>
<evidence type="ECO:0000256" key="7">
    <source>
        <dbReference type="ARBA" id="ARBA00022741"/>
    </source>
</evidence>
<feature type="active site" description="Schiff-base intermediate with DNA; for 5'-deoxyribose-5-phosphate lyase activity" evidence="20">
    <location>
        <position position="26"/>
    </location>
</feature>
<evidence type="ECO:0000256" key="15">
    <source>
        <dbReference type="ARBA" id="ARBA00023204"/>
    </source>
</evidence>
<evidence type="ECO:0000313" key="24">
    <source>
        <dbReference type="Proteomes" id="UP001320420"/>
    </source>
</evidence>
<dbReference type="InterPro" id="IPR005161">
    <property type="entry name" value="Ku_N"/>
</dbReference>
<comment type="similarity">
    <text evidence="3">Belongs to the ku70 family.</text>
</comment>
<keyword evidence="11" id="KW-0067">ATP-binding</keyword>
<organism evidence="23 24">
    <name type="scientific">Diatrype stigma</name>
    <dbReference type="NCBI Taxonomy" id="117547"/>
    <lineage>
        <taxon>Eukaryota</taxon>
        <taxon>Fungi</taxon>
        <taxon>Dikarya</taxon>
        <taxon>Ascomycota</taxon>
        <taxon>Pezizomycotina</taxon>
        <taxon>Sordariomycetes</taxon>
        <taxon>Xylariomycetidae</taxon>
        <taxon>Xylariales</taxon>
        <taxon>Diatrypaceae</taxon>
        <taxon>Diatrype</taxon>
    </lineage>
</organism>
<comment type="subcellular location">
    <subcellularLocation>
        <location evidence="2">Chromosome</location>
        <location evidence="2">Telomere</location>
    </subcellularLocation>
    <subcellularLocation>
        <location evidence="1">Nucleus</location>
    </subcellularLocation>
</comment>
<keyword evidence="13" id="KW-0238">DNA-binding</keyword>
<keyword evidence="9" id="KW-0378">Hydrolase</keyword>
<keyword evidence="6" id="KW-0158">Chromosome</keyword>
<dbReference type="InterPro" id="IPR005160">
    <property type="entry name" value="Ku_C"/>
</dbReference>
<dbReference type="SUPFAM" id="SSF68906">
    <property type="entry name" value="SAP domain"/>
    <property type="match status" value="1"/>
</dbReference>
<dbReference type="SUPFAM" id="SSF100939">
    <property type="entry name" value="SPOC domain-like"/>
    <property type="match status" value="1"/>
</dbReference>
<feature type="region of interest" description="Disordered" evidence="21">
    <location>
        <begin position="1"/>
        <end position="25"/>
    </location>
</feature>
<dbReference type="PANTHER" id="PTHR12604">
    <property type="entry name" value="KU AUTOANTIGEN DNA HELICASE"/>
    <property type="match status" value="1"/>
</dbReference>
<dbReference type="Pfam" id="PF03731">
    <property type="entry name" value="Ku_N"/>
    <property type="match status" value="1"/>
</dbReference>
<evidence type="ECO:0000259" key="22">
    <source>
        <dbReference type="PROSITE" id="PS50800"/>
    </source>
</evidence>
<dbReference type="NCBIfam" id="TIGR00578">
    <property type="entry name" value="ku70"/>
    <property type="match status" value="1"/>
</dbReference>
<keyword evidence="16" id="KW-0539">Nucleus</keyword>
<keyword evidence="7" id="KW-0547">Nucleotide-binding</keyword>
<evidence type="ECO:0000256" key="8">
    <source>
        <dbReference type="ARBA" id="ARBA00022763"/>
    </source>
</evidence>
<feature type="compositionally biased region" description="Basic and acidic residues" evidence="21">
    <location>
        <begin position="1"/>
        <end position="10"/>
    </location>
</feature>
<dbReference type="GO" id="GO:0006303">
    <property type="term" value="P:double-strand break repair via nonhomologous end joining"/>
    <property type="evidence" value="ECO:0007669"/>
    <property type="project" value="InterPro"/>
</dbReference>
<dbReference type="GO" id="GO:0000781">
    <property type="term" value="C:chromosome, telomeric region"/>
    <property type="evidence" value="ECO:0007669"/>
    <property type="project" value="UniProtKB-SubCell"/>
</dbReference>
<dbReference type="InterPro" id="IPR036361">
    <property type="entry name" value="SAP_dom_sf"/>
</dbReference>
<feature type="domain" description="SAP" evidence="22">
    <location>
        <begin position="612"/>
        <end position="646"/>
    </location>
</feature>
<evidence type="ECO:0000256" key="16">
    <source>
        <dbReference type="ARBA" id="ARBA00023242"/>
    </source>
</evidence>
<evidence type="ECO:0000256" key="21">
    <source>
        <dbReference type="SAM" id="MobiDB-lite"/>
    </source>
</evidence>
<dbReference type="InterPro" id="IPR003034">
    <property type="entry name" value="SAP_dom"/>
</dbReference>